<gene>
    <name evidence="2" type="ORF">P9867_019870</name>
    <name evidence="1" type="ORF">P9867_12930</name>
</gene>
<reference evidence="2" key="3">
    <citation type="submission" date="2024-01" db="EMBL/GenBank/DDBJ databases">
        <authorList>
            <person name="Macesic N."/>
        </authorList>
    </citation>
    <scope>NUCLEOTIDE SEQUENCE</scope>
    <source>
        <strain evidence="2">CPO519</strain>
    </source>
</reference>
<sequence>MYISEVAVRQSETLMYAAQYDMLVLQTQIKQDHNLIKLLAGTMISDHLLPKVKVLHVIYTDLNKVGLPSDLLINRPDLKHAK</sequence>
<evidence type="ECO:0000313" key="1">
    <source>
        <dbReference type="EMBL" id="MDK4882567.1"/>
    </source>
</evidence>
<dbReference type="Proteomes" id="UP001174156">
    <property type="component" value="Unassembled WGS sequence"/>
</dbReference>
<reference evidence="2 3" key="1">
    <citation type="journal article" date="2023" name="Nat. Commun.">
        <title>Genomic dissection of endemic carbapenem resistance reveals metallo-beta-lactamase dissemination through clonal, plasmid and integron transfer.</title>
        <authorList>
            <person name="Macesic N."/>
            <person name="Hawkey J."/>
            <person name="Vezina B."/>
            <person name="Wisniewski J.A."/>
            <person name="Cottingham H."/>
            <person name="Blakeway L.V."/>
            <person name="Harshegyi T."/>
            <person name="Pragastis K."/>
            <person name="Badoordeen G.Z."/>
            <person name="Dennison A."/>
            <person name="Spelman D.W."/>
            <person name="Jenney A.W.J."/>
            <person name="Peleg A.Y."/>
        </authorList>
    </citation>
    <scope>NUCLEOTIDE SEQUENCE [LARGE SCALE GENOMIC DNA]</scope>
    <source>
        <strain evidence="2 3">CPO519</strain>
    </source>
</reference>
<dbReference type="EMBL" id="JARTMM010000050">
    <property type="protein sequence ID" value="MDK4882567.1"/>
    <property type="molecule type" value="Genomic_DNA"/>
</dbReference>
<reference evidence="1" key="2">
    <citation type="submission" date="2023-01" db="EMBL/GenBank/DDBJ databases">
        <title>Genomic dissection of endemic carbapenem resistance: metallo-beta-lactamase gene dissemination through clonal, plasmid and integron transfer pathways.</title>
        <authorList>
            <person name="Macesic N."/>
        </authorList>
    </citation>
    <scope>NUCLEOTIDE SEQUENCE</scope>
    <source>
        <strain evidence="1">CPO519</strain>
    </source>
</reference>
<dbReference type="SUPFAM" id="SSF56954">
    <property type="entry name" value="Outer membrane efflux proteins (OEP)"/>
    <property type="match status" value="1"/>
</dbReference>
<name>A0AA90KNX8_ACIBA</name>
<evidence type="ECO:0000313" key="2">
    <source>
        <dbReference type="EMBL" id="MEC5498608.1"/>
    </source>
</evidence>
<comment type="caution">
    <text evidence="1">The sequence shown here is derived from an EMBL/GenBank/DDBJ whole genome shotgun (WGS) entry which is preliminary data.</text>
</comment>
<evidence type="ECO:0000313" key="3">
    <source>
        <dbReference type="Proteomes" id="UP001174156"/>
    </source>
</evidence>
<dbReference type="Gene3D" id="1.20.1600.10">
    <property type="entry name" value="Outer membrane efflux proteins (OEP)"/>
    <property type="match status" value="1"/>
</dbReference>
<organism evidence="1">
    <name type="scientific">Acinetobacter baumannii</name>
    <dbReference type="NCBI Taxonomy" id="470"/>
    <lineage>
        <taxon>Bacteria</taxon>
        <taxon>Pseudomonadati</taxon>
        <taxon>Pseudomonadota</taxon>
        <taxon>Gammaproteobacteria</taxon>
        <taxon>Moraxellales</taxon>
        <taxon>Moraxellaceae</taxon>
        <taxon>Acinetobacter</taxon>
        <taxon>Acinetobacter calcoaceticus/baumannii complex</taxon>
    </lineage>
</organism>
<proteinExistence type="predicted"/>
<accession>A0AA90KNX8</accession>
<protein>
    <submittedName>
        <fullName evidence="1">Uncharacterized protein</fullName>
    </submittedName>
</protein>
<dbReference type="AlphaFoldDB" id="A0AA90KNX8"/>
<dbReference type="EMBL" id="JARTMM020000002">
    <property type="protein sequence ID" value="MEC5498608.1"/>
    <property type="molecule type" value="Genomic_DNA"/>
</dbReference>